<keyword evidence="5" id="KW-1185">Reference proteome</keyword>
<evidence type="ECO:0000256" key="1">
    <source>
        <dbReference type="ARBA" id="ARBA00001946"/>
    </source>
</evidence>
<dbReference type="eggNOG" id="COG1011">
    <property type="taxonomic scope" value="Bacteria"/>
</dbReference>
<dbReference type="InterPro" id="IPR023214">
    <property type="entry name" value="HAD_sf"/>
</dbReference>
<dbReference type="GO" id="GO:0009231">
    <property type="term" value="P:riboflavin biosynthetic process"/>
    <property type="evidence" value="ECO:0007669"/>
    <property type="project" value="TreeGrafter"/>
</dbReference>
<keyword evidence="3" id="KW-0460">Magnesium</keyword>
<dbReference type="PANTHER" id="PTHR46470:SF4">
    <property type="entry name" value="5-AMINO-6-(5-PHOSPHO-D-RIBITYLAMINO)URACIL PHOSPHATASE YIGB"/>
    <property type="match status" value="1"/>
</dbReference>
<dbReference type="EMBL" id="JGVK01000011">
    <property type="protein sequence ID" value="KEY91367.1"/>
    <property type="molecule type" value="Genomic_DNA"/>
</dbReference>
<organism evidence="4 5">
    <name type="scientific">Candidatus Photodesmus blepharonis</name>
    <dbReference type="NCBI Taxonomy" id="1179155"/>
    <lineage>
        <taxon>Bacteria</taxon>
        <taxon>Pseudomonadati</taxon>
        <taxon>Pseudomonadota</taxon>
        <taxon>Gammaproteobacteria</taxon>
        <taxon>Vibrionales</taxon>
        <taxon>Vibrionaceae</taxon>
        <taxon>Candidatus Photodesmus</taxon>
    </lineage>
</organism>
<dbReference type="Gene3D" id="3.40.50.1000">
    <property type="entry name" value="HAD superfamily/HAD-like"/>
    <property type="match status" value="1"/>
</dbReference>
<dbReference type="Pfam" id="PF00702">
    <property type="entry name" value="Hydrolase"/>
    <property type="match status" value="1"/>
</dbReference>
<dbReference type="InterPro" id="IPR036412">
    <property type="entry name" value="HAD-like_sf"/>
</dbReference>
<keyword evidence="2" id="KW-0378">Hydrolase</keyword>
<dbReference type="InterPro" id="IPR051400">
    <property type="entry name" value="HAD-like_hydrolase"/>
</dbReference>
<dbReference type="OrthoDB" id="367448at2"/>
<evidence type="ECO:0000256" key="2">
    <source>
        <dbReference type="ARBA" id="ARBA00022801"/>
    </source>
</evidence>
<comment type="caution">
    <text evidence="4">The sequence shown here is derived from an EMBL/GenBank/DDBJ whole genome shotgun (WGS) entry which is preliminary data.</text>
</comment>
<dbReference type="Gene3D" id="1.20.120.1600">
    <property type="match status" value="1"/>
</dbReference>
<dbReference type="PANTHER" id="PTHR46470">
    <property type="entry name" value="N-ACYLNEURAMINATE-9-PHOSPHATASE"/>
    <property type="match status" value="1"/>
</dbReference>
<comment type="cofactor">
    <cofactor evidence="1">
        <name>Mg(2+)</name>
        <dbReference type="ChEBI" id="CHEBI:18420"/>
    </cofactor>
</comment>
<protein>
    <recommendedName>
        <fullName evidence="6">2-haloalkanoic acid dehalogenase</fullName>
    </recommendedName>
</protein>
<dbReference type="RefSeq" id="WP_034413811.1">
    <property type="nucleotide sequence ID" value="NZ_JGVK01000011.1"/>
</dbReference>
<evidence type="ECO:0000313" key="4">
    <source>
        <dbReference type="EMBL" id="KEY91367.1"/>
    </source>
</evidence>
<proteinExistence type="predicted"/>
<dbReference type="STRING" id="1179155.CF67_19025"/>
<gene>
    <name evidence="4" type="ORF">CF67_19025</name>
</gene>
<dbReference type="SFLD" id="SFLDG01129">
    <property type="entry name" value="C1.5:_HAD__Beta-PGM__Phosphata"/>
    <property type="match status" value="1"/>
</dbReference>
<dbReference type="GO" id="GO:0016787">
    <property type="term" value="F:hydrolase activity"/>
    <property type="evidence" value="ECO:0007669"/>
    <property type="project" value="UniProtKB-KW"/>
</dbReference>
<evidence type="ECO:0000313" key="5">
    <source>
        <dbReference type="Proteomes" id="UP000053784"/>
    </source>
</evidence>
<name>A0A084CNI8_9GAMM</name>
<accession>A0A084CNI8</accession>
<dbReference type="SUPFAM" id="SSF56784">
    <property type="entry name" value="HAD-like"/>
    <property type="match status" value="1"/>
</dbReference>
<dbReference type="NCBIfam" id="NF008018">
    <property type="entry name" value="PRK10748.1"/>
    <property type="match status" value="1"/>
</dbReference>
<reference evidence="4 5" key="1">
    <citation type="submission" date="2014-03" db="EMBL/GenBank/DDBJ databases">
        <title>Selection and divergence in the genomes of co-occurring obligate luminous symbionts with specific hosts.</title>
        <authorList>
            <person name="Hendry T.A."/>
            <person name="de Wet J.R."/>
            <person name="Dunlap P.V."/>
        </authorList>
    </citation>
    <scope>NUCLEOTIDE SEQUENCE [LARGE SCALE GENOMIC DNA]</scope>
    <source>
        <strain evidence="4 5">Ppalp.1</strain>
    </source>
</reference>
<dbReference type="NCBIfam" id="TIGR01549">
    <property type="entry name" value="HAD-SF-IA-v1"/>
    <property type="match status" value="1"/>
</dbReference>
<dbReference type="PRINTS" id="PR00413">
    <property type="entry name" value="HADHALOGNASE"/>
</dbReference>
<dbReference type="Proteomes" id="UP000053784">
    <property type="component" value="Unassembled WGS sequence"/>
</dbReference>
<sequence>MHFYRRLFDVKAMTFDLDDTLYDNRPVMHRLEQEMVSWLYQNHPISASRPIEWWQEIKHKLADQEPLLEHDVTLWLFRQIERGLQQLGYEMKKATKVAESAIEKVSQLRNQFEVPRETHRVMTLLAKKIPLVAITNGNVDVEKIGLAPYFQLVLKAGPDGLAKPYADMFDKARKFLRLDAKQILHIGDHLITDIVGAKQNGFQACWYNDKDRSVKQAKLLPDIEISELKSLLLLNL</sequence>
<evidence type="ECO:0000256" key="3">
    <source>
        <dbReference type="ARBA" id="ARBA00022842"/>
    </source>
</evidence>
<dbReference type="InterPro" id="IPR006439">
    <property type="entry name" value="HAD-SF_hydro_IA"/>
</dbReference>
<dbReference type="AlphaFoldDB" id="A0A084CNI8"/>
<evidence type="ECO:0008006" key="6">
    <source>
        <dbReference type="Google" id="ProtNLM"/>
    </source>
</evidence>
<dbReference type="SFLD" id="SFLDS00003">
    <property type="entry name" value="Haloacid_Dehalogenase"/>
    <property type="match status" value="1"/>
</dbReference>